<evidence type="ECO:0000313" key="1">
    <source>
        <dbReference type="EMBL" id="VAX32544.1"/>
    </source>
</evidence>
<name>A0A3B1D8R9_9ZZZZ</name>
<dbReference type="EMBL" id="UOGF01000091">
    <property type="protein sequence ID" value="VAX32544.1"/>
    <property type="molecule type" value="Genomic_DNA"/>
</dbReference>
<evidence type="ECO:0008006" key="2">
    <source>
        <dbReference type="Google" id="ProtNLM"/>
    </source>
</evidence>
<sequence>MVNQFSTRQQRLATLLRYTSGTIRVDDVMEALDLERSHASKLLAGWHKQGVIRRVARGLYVPIQPTALGQTQVLEDPWVLVPELYHPGYIGGWSALEHWELTEQLFRSVCVLTSKRADYGNAVHQGVGFFIKHISDRHIFGTKTVWRNHSKLHISDPYKTILDILNDPYLGAGLQHTVDCLREFIKIFSKQRDLGQLLEYAIRINNGALFKKLGFLAENLNFEKSFVDACAMHLTTGYARLDKNAKEQKLVTKWRLWIPKDMNFDR</sequence>
<reference evidence="1" key="1">
    <citation type="submission" date="2018-06" db="EMBL/GenBank/DDBJ databases">
        <authorList>
            <person name="Zhirakovskaya E."/>
        </authorList>
    </citation>
    <scope>NUCLEOTIDE SEQUENCE</scope>
</reference>
<protein>
    <recommendedName>
        <fullName evidence="2">AbiEi antitoxin C-terminal domain-containing protein</fullName>
    </recommendedName>
</protein>
<organism evidence="1">
    <name type="scientific">hydrothermal vent metagenome</name>
    <dbReference type="NCBI Taxonomy" id="652676"/>
    <lineage>
        <taxon>unclassified sequences</taxon>
        <taxon>metagenomes</taxon>
        <taxon>ecological metagenomes</taxon>
    </lineage>
</organism>
<accession>A0A3B1D8R9</accession>
<gene>
    <name evidence="1" type="ORF">MNBD_NITROSPIRAE01-2175</name>
</gene>
<dbReference type="AlphaFoldDB" id="A0A3B1D8R9"/>
<proteinExistence type="predicted"/>